<organism evidence="2 3">
    <name type="scientific">Roseobacter sinensis</name>
    <dbReference type="NCBI Taxonomy" id="2931391"/>
    <lineage>
        <taxon>Bacteria</taxon>
        <taxon>Pseudomonadati</taxon>
        <taxon>Pseudomonadota</taxon>
        <taxon>Alphaproteobacteria</taxon>
        <taxon>Rhodobacterales</taxon>
        <taxon>Roseobacteraceae</taxon>
        <taxon>Roseobacter</taxon>
    </lineage>
</organism>
<sequence length="64" mass="7100">MTRIAPATLLELRARRFDALSCALARAGRAILLRLRSHASVALPHRPETQQHDLTAPPICLQPH</sequence>
<protein>
    <submittedName>
        <fullName evidence="2">Uncharacterized protein</fullName>
    </submittedName>
</protein>
<dbReference type="RefSeq" id="WP_263844153.1">
    <property type="nucleotide sequence ID" value="NZ_JALIEB010000005.1"/>
</dbReference>
<dbReference type="Proteomes" id="UP001208690">
    <property type="component" value="Unassembled WGS sequence"/>
</dbReference>
<feature type="region of interest" description="Disordered" evidence="1">
    <location>
        <begin position="44"/>
        <end position="64"/>
    </location>
</feature>
<comment type="caution">
    <text evidence="2">The sequence shown here is derived from an EMBL/GenBank/DDBJ whole genome shotgun (WGS) entry which is preliminary data.</text>
</comment>
<evidence type="ECO:0000256" key="1">
    <source>
        <dbReference type="SAM" id="MobiDB-lite"/>
    </source>
</evidence>
<gene>
    <name evidence="2" type="ORF">MUB52_10385</name>
</gene>
<evidence type="ECO:0000313" key="3">
    <source>
        <dbReference type="Proteomes" id="UP001208690"/>
    </source>
</evidence>
<evidence type="ECO:0000313" key="2">
    <source>
        <dbReference type="EMBL" id="MCV3271837.1"/>
    </source>
</evidence>
<accession>A0ABT3BE32</accession>
<name>A0ABT3BE32_9RHOB</name>
<proteinExistence type="predicted"/>
<keyword evidence="3" id="KW-1185">Reference proteome</keyword>
<reference evidence="2 3" key="1">
    <citation type="submission" date="2022-04" db="EMBL/GenBank/DDBJ databases">
        <title>Roseobacter sp. WL0113 is a bacterium isolated from neritic sediment.</title>
        <authorList>
            <person name="Wang L."/>
            <person name="He W."/>
            <person name="Zhang D.-F."/>
        </authorList>
    </citation>
    <scope>NUCLEOTIDE SEQUENCE [LARGE SCALE GENOMIC DNA]</scope>
    <source>
        <strain evidence="2 3">WL0113</strain>
    </source>
</reference>
<dbReference type="EMBL" id="JALIEB010000005">
    <property type="protein sequence ID" value="MCV3271837.1"/>
    <property type="molecule type" value="Genomic_DNA"/>
</dbReference>